<dbReference type="RefSeq" id="WP_128630830.1">
    <property type="nucleotide sequence ID" value="NZ_RRCN01000001.1"/>
</dbReference>
<gene>
    <name evidence="2" type="ORF">EHV15_08455</name>
</gene>
<organism evidence="2 3">
    <name type="scientific">Paenibacillus oralis</name>
    <dbReference type="NCBI Taxonomy" id="2490856"/>
    <lineage>
        <taxon>Bacteria</taxon>
        <taxon>Bacillati</taxon>
        <taxon>Bacillota</taxon>
        <taxon>Bacilli</taxon>
        <taxon>Bacillales</taxon>
        <taxon>Paenibacillaceae</taxon>
        <taxon>Paenibacillus</taxon>
    </lineage>
</organism>
<sequence>MKRLLAMGIAFMFMFALAFYPSNNTYALSAHGKISWYNGVGKTVDYGNGNYHILGNYDCATKIGFDNPPNGTQILVKNLDNGKVAALEKWDTGSLGGSSSSVILDIMPYVFEQVLGANLINGYIYNGYYSYSS</sequence>
<protein>
    <submittedName>
        <fullName evidence="2">Uncharacterized protein</fullName>
    </submittedName>
</protein>
<dbReference type="OrthoDB" id="2917841at2"/>
<evidence type="ECO:0000313" key="3">
    <source>
        <dbReference type="Proteomes" id="UP000267017"/>
    </source>
</evidence>
<evidence type="ECO:0000313" key="2">
    <source>
        <dbReference type="EMBL" id="RRJ62951.1"/>
    </source>
</evidence>
<reference evidence="2 3" key="1">
    <citation type="submission" date="2018-11" db="EMBL/GenBank/DDBJ databases">
        <title>Genome sequencing of Paenibacillus sp. KCOM 3021 (= ChDC PVNT-B20).</title>
        <authorList>
            <person name="Kook J.-K."/>
            <person name="Park S.-N."/>
            <person name="Lim Y.K."/>
        </authorList>
    </citation>
    <scope>NUCLEOTIDE SEQUENCE [LARGE SCALE GENOMIC DNA]</scope>
    <source>
        <strain evidence="2 3">KCOM 3021</strain>
    </source>
</reference>
<proteinExistence type="predicted"/>
<feature type="signal peptide" evidence="1">
    <location>
        <begin position="1"/>
        <end position="18"/>
    </location>
</feature>
<comment type="caution">
    <text evidence="2">The sequence shown here is derived from an EMBL/GenBank/DDBJ whole genome shotgun (WGS) entry which is preliminary data.</text>
</comment>
<name>A0A3P3TXW7_9BACL</name>
<evidence type="ECO:0000256" key="1">
    <source>
        <dbReference type="SAM" id="SignalP"/>
    </source>
</evidence>
<dbReference type="AlphaFoldDB" id="A0A3P3TXW7"/>
<keyword evidence="3" id="KW-1185">Reference proteome</keyword>
<dbReference type="EMBL" id="RRCN01000001">
    <property type="protein sequence ID" value="RRJ62951.1"/>
    <property type="molecule type" value="Genomic_DNA"/>
</dbReference>
<keyword evidence="1" id="KW-0732">Signal</keyword>
<feature type="chain" id="PRO_5038930002" evidence="1">
    <location>
        <begin position="19"/>
        <end position="133"/>
    </location>
</feature>
<accession>A0A3P3TXW7</accession>
<dbReference type="Proteomes" id="UP000267017">
    <property type="component" value="Unassembled WGS sequence"/>
</dbReference>